<sequence>MTLAVEPGQVVSIVGANGAGKSTVLRTITGRQEALAGAVHFAGQPRRENSAAWRRAVAAVFDDDAWFPGLSVQEHLHLVAAGHGISDPGEVVARELEFFGLTARASALPDALSSGQRRRLLLAAAFLRPAQVLFLDEPEQRLDPTMVSALAARLLAHARAGACAVVITHHPGFLTAVSTRCLLIDSTVREVDPAQGAALISGAPR</sequence>
<keyword evidence="2" id="KW-0813">Transport</keyword>
<evidence type="ECO:0000313" key="6">
    <source>
        <dbReference type="EMBL" id="MFC4905097.1"/>
    </source>
</evidence>
<evidence type="ECO:0000256" key="4">
    <source>
        <dbReference type="ARBA" id="ARBA00022840"/>
    </source>
</evidence>
<comment type="caution">
    <text evidence="6">The sequence shown here is derived from an EMBL/GenBank/DDBJ whole genome shotgun (WGS) entry which is preliminary data.</text>
</comment>
<dbReference type="Gene3D" id="3.40.50.300">
    <property type="entry name" value="P-loop containing nucleotide triphosphate hydrolases"/>
    <property type="match status" value="1"/>
</dbReference>
<comment type="similarity">
    <text evidence="1">Belongs to the ABC transporter superfamily.</text>
</comment>
<dbReference type="InterPro" id="IPR003439">
    <property type="entry name" value="ABC_transporter-like_ATP-bd"/>
</dbReference>
<feature type="domain" description="ABC transporter" evidence="5">
    <location>
        <begin position="1"/>
        <end position="204"/>
    </location>
</feature>
<evidence type="ECO:0000256" key="3">
    <source>
        <dbReference type="ARBA" id="ARBA00022741"/>
    </source>
</evidence>
<evidence type="ECO:0000259" key="5">
    <source>
        <dbReference type="PROSITE" id="PS50893"/>
    </source>
</evidence>
<reference evidence="7" key="1">
    <citation type="journal article" date="2019" name="Int. J. Syst. Evol. Microbiol.">
        <title>The Global Catalogue of Microorganisms (GCM) 10K type strain sequencing project: providing services to taxonomists for standard genome sequencing and annotation.</title>
        <authorList>
            <consortium name="The Broad Institute Genomics Platform"/>
            <consortium name="The Broad Institute Genome Sequencing Center for Infectious Disease"/>
            <person name="Wu L."/>
            <person name="Ma J."/>
        </authorList>
    </citation>
    <scope>NUCLEOTIDE SEQUENCE [LARGE SCALE GENOMIC DNA]</scope>
    <source>
        <strain evidence="7">CGMCC 4.6946</strain>
    </source>
</reference>
<dbReference type="PROSITE" id="PS00211">
    <property type="entry name" value="ABC_TRANSPORTER_1"/>
    <property type="match status" value="1"/>
</dbReference>
<evidence type="ECO:0000313" key="7">
    <source>
        <dbReference type="Proteomes" id="UP001595797"/>
    </source>
</evidence>
<dbReference type="InterPro" id="IPR017871">
    <property type="entry name" value="ABC_transporter-like_CS"/>
</dbReference>
<dbReference type="SMART" id="SM00382">
    <property type="entry name" value="AAA"/>
    <property type="match status" value="1"/>
</dbReference>
<dbReference type="InterPro" id="IPR003593">
    <property type="entry name" value="AAA+_ATPase"/>
</dbReference>
<dbReference type="Pfam" id="PF00005">
    <property type="entry name" value="ABC_tran"/>
    <property type="match status" value="1"/>
</dbReference>
<evidence type="ECO:0000256" key="2">
    <source>
        <dbReference type="ARBA" id="ARBA00022448"/>
    </source>
</evidence>
<protein>
    <submittedName>
        <fullName evidence="6">ATP-binding cassette domain-containing protein</fullName>
    </submittedName>
</protein>
<keyword evidence="7" id="KW-1185">Reference proteome</keyword>
<dbReference type="PANTHER" id="PTHR43335">
    <property type="entry name" value="ABC TRANSPORTER, ATP-BINDING PROTEIN"/>
    <property type="match status" value="1"/>
</dbReference>
<organism evidence="6 7">
    <name type="scientific">Kocuria oceani</name>
    <dbReference type="NCBI Taxonomy" id="988827"/>
    <lineage>
        <taxon>Bacteria</taxon>
        <taxon>Bacillati</taxon>
        <taxon>Actinomycetota</taxon>
        <taxon>Actinomycetes</taxon>
        <taxon>Micrococcales</taxon>
        <taxon>Micrococcaceae</taxon>
        <taxon>Kocuria</taxon>
    </lineage>
</organism>
<evidence type="ECO:0000256" key="1">
    <source>
        <dbReference type="ARBA" id="ARBA00005417"/>
    </source>
</evidence>
<dbReference type="PROSITE" id="PS50893">
    <property type="entry name" value="ABC_TRANSPORTER_2"/>
    <property type="match status" value="1"/>
</dbReference>
<dbReference type="SUPFAM" id="SSF52540">
    <property type="entry name" value="P-loop containing nucleoside triphosphate hydrolases"/>
    <property type="match status" value="1"/>
</dbReference>
<name>A0ABV9TM47_9MICC</name>
<dbReference type="PANTHER" id="PTHR43335:SF3">
    <property type="entry name" value="ABC TRANSPORTER"/>
    <property type="match status" value="1"/>
</dbReference>
<dbReference type="Proteomes" id="UP001595797">
    <property type="component" value="Unassembled WGS sequence"/>
</dbReference>
<keyword evidence="4 6" id="KW-0067">ATP-binding</keyword>
<dbReference type="InterPro" id="IPR027417">
    <property type="entry name" value="P-loop_NTPase"/>
</dbReference>
<proteinExistence type="inferred from homology"/>
<keyword evidence="3" id="KW-0547">Nucleotide-binding</keyword>
<dbReference type="RefSeq" id="WP_277551295.1">
    <property type="nucleotide sequence ID" value="NZ_JARAMH010000008.1"/>
</dbReference>
<accession>A0ABV9TM47</accession>
<gene>
    <name evidence="6" type="ORF">ACFPCS_16125</name>
</gene>
<dbReference type="EMBL" id="JBHSIW010000024">
    <property type="protein sequence ID" value="MFC4905097.1"/>
    <property type="molecule type" value="Genomic_DNA"/>
</dbReference>
<dbReference type="GO" id="GO:0005524">
    <property type="term" value="F:ATP binding"/>
    <property type="evidence" value="ECO:0007669"/>
    <property type="project" value="UniProtKB-KW"/>
</dbReference>